<dbReference type="SUPFAM" id="SSF50960">
    <property type="entry name" value="TolB, C-terminal domain"/>
    <property type="match status" value="1"/>
</dbReference>
<evidence type="ECO:0000256" key="1">
    <source>
        <dbReference type="ARBA" id="ARBA00022574"/>
    </source>
</evidence>
<evidence type="ECO:0000313" key="5">
    <source>
        <dbReference type="Proteomes" id="UP000186601"/>
    </source>
</evidence>
<organism evidence="4 5">
    <name type="scientific">Hermanssonia centrifuga</name>
    <dbReference type="NCBI Taxonomy" id="98765"/>
    <lineage>
        <taxon>Eukaryota</taxon>
        <taxon>Fungi</taxon>
        <taxon>Dikarya</taxon>
        <taxon>Basidiomycota</taxon>
        <taxon>Agaricomycotina</taxon>
        <taxon>Agaricomycetes</taxon>
        <taxon>Polyporales</taxon>
        <taxon>Meruliaceae</taxon>
        <taxon>Hermanssonia</taxon>
    </lineage>
</organism>
<dbReference type="SMART" id="SM00320">
    <property type="entry name" value="WD40"/>
    <property type="match status" value="2"/>
</dbReference>
<sequence>MSFFNNSTSSTQLDPAQATRKDIEVSNPPSDSISSLAFSPQADYLAASSWDNNDGTKVFSGGTDNAGRVFDLATGQSQQVAQHDAPIKVVKWIEIPGAGSILVTGSWDKTLKALMARLASGTRILAHVSRADVLPAFDPAPGSISATCFNRTGSILAYAVSYDWSKGHQGMTPGYPNKIMLHACTDDEVKRKAPLK</sequence>
<evidence type="ECO:0000256" key="3">
    <source>
        <dbReference type="SAM" id="MobiDB-lite"/>
    </source>
</evidence>
<evidence type="ECO:0000313" key="4">
    <source>
        <dbReference type="EMBL" id="PSR88998.1"/>
    </source>
</evidence>
<feature type="compositionally biased region" description="Polar residues" evidence="3">
    <location>
        <begin position="1"/>
        <end position="14"/>
    </location>
</feature>
<name>A0A2R6PCD5_9APHY</name>
<protein>
    <submittedName>
        <fullName evidence="4">Uncharacterized protein</fullName>
    </submittedName>
</protein>
<gene>
    <name evidence="4" type="ORF">PHLCEN_2v4960</name>
</gene>
<dbReference type="InterPro" id="IPR015943">
    <property type="entry name" value="WD40/YVTN_repeat-like_dom_sf"/>
</dbReference>
<proteinExistence type="predicted"/>
<keyword evidence="1" id="KW-0853">WD repeat</keyword>
<dbReference type="Proteomes" id="UP000186601">
    <property type="component" value="Unassembled WGS sequence"/>
</dbReference>
<dbReference type="EMBL" id="MLYV02000501">
    <property type="protein sequence ID" value="PSR88998.1"/>
    <property type="molecule type" value="Genomic_DNA"/>
</dbReference>
<reference evidence="4 5" key="1">
    <citation type="submission" date="2018-02" db="EMBL/GenBank/DDBJ databases">
        <title>Genome sequence of the basidiomycete white-rot fungus Phlebia centrifuga.</title>
        <authorList>
            <person name="Granchi Z."/>
            <person name="Peng M."/>
            <person name="de Vries R.P."/>
            <person name="Hilden K."/>
            <person name="Makela M.R."/>
            <person name="Grigoriev I."/>
            <person name="Riley R."/>
        </authorList>
    </citation>
    <scope>NUCLEOTIDE SEQUENCE [LARGE SCALE GENOMIC DNA]</scope>
    <source>
        <strain evidence="4 5">FBCC195</strain>
    </source>
</reference>
<accession>A0A2R6PCD5</accession>
<evidence type="ECO:0000256" key="2">
    <source>
        <dbReference type="ARBA" id="ARBA00022737"/>
    </source>
</evidence>
<dbReference type="Gene3D" id="2.130.10.10">
    <property type="entry name" value="YVTN repeat-like/Quinoprotein amine dehydrogenase"/>
    <property type="match status" value="1"/>
</dbReference>
<keyword evidence="5" id="KW-1185">Reference proteome</keyword>
<dbReference type="Pfam" id="PF00400">
    <property type="entry name" value="WD40"/>
    <property type="match status" value="2"/>
</dbReference>
<feature type="region of interest" description="Disordered" evidence="3">
    <location>
        <begin position="1"/>
        <end position="34"/>
    </location>
</feature>
<dbReference type="PANTHER" id="PTHR10971">
    <property type="entry name" value="MRNA EXPORT FACTOR AND BUB3"/>
    <property type="match status" value="1"/>
</dbReference>
<dbReference type="InterPro" id="IPR001680">
    <property type="entry name" value="WD40_rpt"/>
</dbReference>
<comment type="caution">
    <text evidence="4">The sequence shown here is derived from an EMBL/GenBank/DDBJ whole genome shotgun (WGS) entry which is preliminary data.</text>
</comment>
<dbReference type="STRING" id="98765.A0A2R6PCD5"/>
<keyword evidence="2" id="KW-0677">Repeat</keyword>
<dbReference type="AlphaFoldDB" id="A0A2R6PCD5"/>
<dbReference type="OrthoDB" id="256303at2759"/>